<dbReference type="STRING" id="1088818.A0A2I0B250"/>
<evidence type="ECO:0000256" key="1">
    <source>
        <dbReference type="SAM" id="MobiDB-lite"/>
    </source>
</evidence>
<dbReference type="EMBL" id="KZ451923">
    <property type="protein sequence ID" value="PKA61868.1"/>
    <property type="molecule type" value="Genomic_DNA"/>
</dbReference>
<feature type="region of interest" description="Disordered" evidence="1">
    <location>
        <begin position="29"/>
        <end position="56"/>
    </location>
</feature>
<dbReference type="AlphaFoldDB" id="A0A2I0B250"/>
<sequence>MSKLCLLSRSVLKHRVALVDPLRRVPLRSFSSGEEQQESPADGIRQEEPGGHVADFSQGPVYGRLLGFGKNTLKTDIIHLFEGCNLSTSDVKFEYNNGFAPISLMLQFPSESFYEAATKLIIKKGRLYNLHKISSGQWDITESHDGKTVLLLGFQRSPTREELERFLSGFDYDGSSLRILSGRGPPGTVDSARTMVTFRASSALKASAFQIQKNRSLCINSPIFVRVLQ</sequence>
<dbReference type="OrthoDB" id="2013327at2759"/>
<reference evidence="2 3" key="1">
    <citation type="journal article" date="2017" name="Nature">
        <title>The Apostasia genome and the evolution of orchids.</title>
        <authorList>
            <person name="Zhang G.Q."/>
            <person name="Liu K.W."/>
            <person name="Li Z."/>
            <person name="Lohaus R."/>
            <person name="Hsiao Y.Y."/>
            <person name="Niu S.C."/>
            <person name="Wang J.Y."/>
            <person name="Lin Y.C."/>
            <person name="Xu Q."/>
            <person name="Chen L.J."/>
            <person name="Yoshida K."/>
            <person name="Fujiwara S."/>
            <person name="Wang Z.W."/>
            <person name="Zhang Y.Q."/>
            <person name="Mitsuda N."/>
            <person name="Wang M."/>
            <person name="Liu G.H."/>
            <person name="Pecoraro L."/>
            <person name="Huang H.X."/>
            <person name="Xiao X.J."/>
            <person name="Lin M."/>
            <person name="Wu X.Y."/>
            <person name="Wu W.L."/>
            <person name="Chen Y.Y."/>
            <person name="Chang S.B."/>
            <person name="Sakamoto S."/>
            <person name="Ohme-Takagi M."/>
            <person name="Yagi M."/>
            <person name="Zeng S.J."/>
            <person name="Shen C.Y."/>
            <person name="Yeh C.M."/>
            <person name="Luo Y.B."/>
            <person name="Tsai W.C."/>
            <person name="Van de Peer Y."/>
            <person name="Liu Z.J."/>
        </authorList>
    </citation>
    <scope>NUCLEOTIDE SEQUENCE [LARGE SCALE GENOMIC DNA]</scope>
    <source>
        <strain evidence="3">cv. Shenzhen</strain>
        <tissue evidence="2">Stem</tissue>
    </source>
</reference>
<keyword evidence="3" id="KW-1185">Reference proteome</keyword>
<proteinExistence type="predicted"/>
<name>A0A2I0B250_9ASPA</name>
<dbReference type="PANTHER" id="PTHR48167">
    <property type="entry name" value="EXPRESSED PROTEIN"/>
    <property type="match status" value="1"/>
</dbReference>
<evidence type="ECO:0000313" key="2">
    <source>
        <dbReference type="EMBL" id="PKA61868.1"/>
    </source>
</evidence>
<organism evidence="2 3">
    <name type="scientific">Apostasia shenzhenica</name>
    <dbReference type="NCBI Taxonomy" id="1088818"/>
    <lineage>
        <taxon>Eukaryota</taxon>
        <taxon>Viridiplantae</taxon>
        <taxon>Streptophyta</taxon>
        <taxon>Embryophyta</taxon>
        <taxon>Tracheophyta</taxon>
        <taxon>Spermatophyta</taxon>
        <taxon>Magnoliopsida</taxon>
        <taxon>Liliopsida</taxon>
        <taxon>Asparagales</taxon>
        <taxon>Orchidaceae</taxon>
        <taxon>Apostasioideae</taxon>
        <taxon>Apostasia</taxon>
    </lineage>
</organism>
<protein>
    <submittedName>
        <fullName evidence="2">Uncharacterized protein</fullName>
    </submittedName>
</protein>
<gene>
    <name evidence="2" type="ORF">AXF42_Ash008700</name>
</gene>
<evidence type="ECO:0000313" key="3">
    <source>
        <dbReference type="Proteomes" id="UP000236161"/>
    </source>
</evidence>
<dbReference type="PANTHER" id="PTHR48167:SF2">
    <property type="entry name" value="EXPRESSED PROTEIN"/>
    <property type="match status" value="1"/>
</dbReference>
<accession>A0A2I0B250</accession>
<dbReference type="Proteomes" id="UP000236161">
    <property type="component" value="Unassembled WGS sequence"/>
</dbReference>